<accession>A0A917AT35</accession>
<sequence length="59" mass="6283">MINFHVTNRELCVCNIKVGGVTSSSLFLIGDAETLTMASLFDTPPESVIIGPFVPLSLS</sequence>
<proteinExistence type="predicted"/>
<gene>
    <name evidence="1" type="primary">gerPD</name>
    <name evidence="1" type="ORF">GCM10007140_23140</name>
</gene>
<organism evidence="1 2">
    <name type="scientific">Priestia taiwanensis</name>
    <dbReference type="NCBI Taxonomy" id="1347902"/>
    <lineage>
        <taxon>Bacteria</taxon>
        <taxon>Bacillati</taxon>
        <taxon>Bacillota</taxon>
        <taxon>Bacilli</taxon>
        <taxon>Bacillales</taxon>
        <taxon>Bacillaceae</taxon>
        <taxon>Priestia</taxon>
    </lineage>
</organism>
<reference evidence="1" key="2">
    <citation type="submission" date="2020-09" db="EMBL/GenBank/DDBJ databases">
        <authorList>
            <person name="Sun Q."/>
            <person name="Zhou Y."/>
        </authorList>
    </citation>
    <scope>NUCLEOTIDE SEQUENCE</scope>
    <source>
        <strain evidence="1">CGMCC 1.12698</strain>
    </source>
</reference>
<dbReference type="AlphaFoldDB" id="A0A917AT35"/>
<keyword evidence="2" id="KW-1185">Reference proteome</keyword>
<name>A0A917AT35_9BACI</name>
<reference evidence="1" key="1">
    <citation type="journal article" date="2014" name="Int. J. Syst. Evol. Microbiol.">
        <title>Complete genome sequence of Corynebacterium casei LMG S-19264T (=DSM 44701T), isolated from a smear-ripened cheese.</title>
        <authorList>
            <consortium name="US DOE Joint Genome Institute (JGI-PGF)"/>
            <person name="Walter F."/>
            <person name="Albersmeier A."/>
            <person name="Kalinowski J."/>
            <person name="Ruckert C."/>
        </authorList>
    </citation>
    <scope>NUCLEOTIDE SEQUENCE</scope>
    <source>
        <strain evidence="1">CGMCC 1.12698</strain>
    </source>
</reference>
<dbReference type="Proteomes" id="UP000605259">
    <property type="component" value="Unassembled WGS sequence"/>
</dbReference>
<evidence type="ECO:0000313" key="1">
    <source>
        <dbReference type="EMBL" id="GGE72610.1"/>
    </source>
</evidence>
<protein>
    <submittedName>
        <fullName evidence="1">Spore germination protein GerPD</fullName>
    </submittedName>
</protein>
<comment type="caution">
    <text evidence="1">The sequence shown here is derived from an EMBL/GenBank/DDBJ whole genome shotgun (WGS) entry which is preliminary data.</text>
</comment>
<evidence type="ECO:0000313" key="2">
    <source>
        <dbReference type="Proteomes" id="UP000605259"/>
    </source>
</evidence>
<dbReference type="EMBL" id="BMFK01000001">
    <property type="protein sequence ID" value="GGE72610.1"/>
    <property type="molecule type" value="Genomic_DNA"/>
</dbReference>